<proteinExistence type="predicted"/>
<dbReference type="EMBL" id="CH473980">
    <property type="protein sequence ID" value="EDM08694.1"/>
    <property type="molecule type" value="Genomic_DNA"/>
</dbReference>
<dbReference type="Proteomes" id="UP000234681">
    <property type="component" value="Chromosome 1"/>
</dbReference>
<evidence type="ECO:0000313" key="1">
    <source>
        <dbReference type="EMBL" id="EDM08694.1"/>
    </source>
</evidence>
<evidence type="ECO:0000313" key="2">
    <source>
        <dbReference type="Proteomes" id="UP000234681"/>
    </source>
</evidence>
<sequence length="70" mass="8340">MKQHGLLVKPNSFCLQNYLPCFGFCWWWQLAIRLWFFETVSHQVAQDDLTLVAGLLLELPNCWDYMHEPP</sequence>
<gene>
    <name evidence="1" type="ORF">rCG_24678</name>
</gene>
<protein>
    <submittedName>
        <fullName evidence="1">RCG24678</fullName>
    </submittedName>
</protein>
<name>A6JCG7_RAT</name>
<organism evidence="1 2">
    <name type="scientific">Rattus norvegicus</name>
    <name type="common">Rat</name>
    <dbReference type="NCBI Taxonomy" id="10116"/>
    <lineage>
        <taxon>Eukaryota</taxon>
        <taxon>Metazoa</taxon>
        <taxon>Chordata</taxon>
        <taxon>Craniata</taxon>
        <taxon>Vertebrata</taxon>
        <taxon>Euteleostomi</taxon>
        <taxon>Mammalia</taxon>
        <taxon>Eutheria</taxon>
        <taxon>Euarchontoglires</taxon>
        <taxon>Glires</taxon>
        <taxon>Rodentia</taxon>
        <taxon>Myomorpha</taxon>
        <taxon>Muroidea</taxon>
        <taxon>Muridae</taxon>
        <taxon>Murinae</taxon>
        <taxon>Rattus</taxon>
    </lineage>
</organism>
<accession>A6JCG7</accession>
<dbReference type="AlphaFoldDB" id="A6JCG7"/>
<reference evidence="2" key="1">
    <citation type="submission" date="2005-09" db="EMBL/GenBank/DDBJ databases">
        <authorList>
            <person name="Mural R.J."/>
            <person name="Li P.W."/>
            <person name="Adams M.D."/>
            <person name="Amanatides P.G."/>
            <person name="Baden-Tillson H."/>
            <person name="Barnstead M."/>
            <person name="Chin S.H."/>
            <person name="Dew I."/>
            <person name="Evans C.A."/>
            <person name="Ferriera S."/>
            <person name="Flanigan M."/>
            <person name="Fosler C."/>
            <person name="Glodek A."/>
            <person name="Gu Z."/>
            <person name="Holt R.A."/>
            <person name="Jennings D."/>
            <person name="Kraft C.L."/>
            <person name="Lu F."/>
            <person name="Nguyen T."/>
            <person name="Nusskern D.R."/>
            <person name="Pfannkoch C.M."/>
            <person name="Sitter C."/>
            <person name="Sutton G.G."/>
            <person name="Venter J.C."/>
            <person name="Wang Z."/>
            <person name="Woodage T."/>
            <person name="Zheng X.H."/>
            <person name="Zhong F."/>
        </authorList>
    </citation>
    <scope>NUCLEOTIDE SEQUENCE [LARGE SCALE GENOMIC DNA]</scope>
    <source>
        <strain>BN</strain>
        <strain evidence="2">Sprague-Dawley</strain>
    </source>
</reference>